<reference evidence="1 2" key="1">
    <citation type="submission" date="2018-06" db="EMBL/GenBank/DDBJ databases">
        <title>Genomic Encyclopedia of Archaeal and Bacterial Type Strains, Phase II (KMG-II): from individual species to whole genera.</title>
        <authorList>
            <person name="Goeker M."/>
        </authorList>
    </citation>
    <scope>NUCLEOTIDE SEQUENCE [LARGE SCALE GENOMIC DNA]</scope>
    <source>
        <strain evidence="1 2">DSM 19830</strain>
    </source>
</reference>
<dbReference type="EMBL" id="QKZT01000016">
    <property type="protein sequence ID" value="PZX49116.1"/>
    <property type="molecule type" value="Genomic_DNA"/>
</dbReference>
<dbReference type="RefSeq" id="WP_111321296.1">
    <property type="nucleotide sequence ID" value="NZ_QKZT01000016.1"/>
</dbReference>
<evidence type="ECO:0000313" key="2">
    <source>
        <dbReference type="Proteomes" id="UP000248882"/>
    </source>
</evidence>
<name>A0A2W7QP90_9BACT</name>
<comment type="caution">
    <text evidence="1">The sequence shown here is derived from an EMBL/GenBank/DDBJ whole genome shotgun (WGS) entry which is preliminary data.</text>
</comment>
<accession>A0A2W7QP90</accession>
<proteinExistence type="predicted"/>
<protein>
    <recommendedName>
        <fullName evidence="3">Lipoprotein</fullName>
    </recommendedName>
</protein>
<evidence type="ECO:0008006" key="3">
    <source>
        <dbReference type="Google" id="ProtNLM"/>
    </source>
</evidence>
<evidence type="ECO:0000313" key="1">
    <source>
        <dbReference type="EMBL" id="PZX49116.1"/>
    </source>
</evidence>
<gene>
    <name evidence="1" type="ORF">LV85_03247</name>
</gene>
<dbReference type="Proteomes" id="UP000248882">
    <property type="component" value="Unassembled WGS sequence"/>
</dbReference>
<dbReference type="PROSITE" id="PS51257">
    <property type="entry name" value="PROKAR_LIPOPROTEIN"/>
    <property type="match status" value="1"/>
</dbReference>
<sequence>MKIHKSSLLISTLLVGCATIHIPITQNIDEFSGAKTIKMDNCKLEPNYPSRIEGFIFNIGDKDFELNLEYITSKSGEEQLSVIAEIETNDPFMIDQGESLIILIDEEPIKLSTEGAYNSDSDIKNTGYSIKALFSSKAKFPISREIISKIANSNVVKARLLGYDPNSSQDDKPALEGIFVEINKNAYRDFLAKIPVG</sequence>
<organism evidence="1 2">
    <name type="scientific">Algoriphagus chordae</name>
    <dbReference type="NCBI Taxonomy" id="237019"/>
    <lineage>
        <taxon>Bacteria</taxon>
        <taxon>Pseudomonadati</taxon>
        <taxon>Bacteroidota</taxon>
        <taxon>Cytophagia</taxon>
        <taxon>Cytophagales</taxon>
        <taxon>Cyclobacteriaceae</taxon>
        <taxon>Algoriphagus</taxon>
    </lineage>
</organism>
<keyword evidence="2" id="KW-1185">Reference proteome</keyword>
<dbReference type="AlphaFoldDB" id="A0A2W7QP90"/>